<dbReference type="InterPro" id="IPR010502">
    <property type="entry name" value="Carb-bd_dom_fam9"/>
</dbReference>
<reference evidence="4 5" key="1">
    <citation type="submission" date="2015-07" db="EMBL/GenBank/DDBJ databases">
        <title>Genome sequence of Levilinea saccharolytica DSM 16555.</title>
        <authorList>
            <person name="Hemp J."/>
            <person name="Ward L.M."/>
            <person name="Pace L.A."/>
            <person name="Fischer W.W."/>
        </authorList>
    </citation>
    <scope>NUCLEOTIDE SEQUENCE [LARGE SCALE GENOMIC DNA]</scope>
    <source>
        <strain evidence="4 5">KIBI-1</strain>
    </source>
</reference>
<evidence type="ECO:0000256" key="2">
    <source>
        <dbReference type="SAM" id="SignalP"/>
    </source>
</evidence>
<dbReference type="AlphaFoldDB" id="A0A0P6XR28"/>
<keyword evidence="2" id="KW-0732">Signal</keyword>
<dbReference type="RefSeq" id="WP_062418773.1">
    <property type="nucleotide sequence ID" value="NZ_DF967974.1"/>
</dbReference>
<dbReference type="GO" id="GO:0004553">
    <property type="term" value="F:hydrolase activity, hydrolyzing O-glycosyl compounds"/>
    <property type="evidence" value="ECO:0007669"/>
    <property type="project" value="InterPro"/>
</dbReference>
<dbReference type="GO" id="GO:0016052">
    <property type="term" value="P:carbohydrate catabolic process"/>
    <property type="evidence" value="ECO:0007669"/>
    <property type="project" value="InterPro"/>
</dbReference>
<protein>
    <recommendedName>
        <fullName evidence="3">Carbohydrate-binding domain-containing protein</fullName>
    </recommendedName>
</protein>
<feature type="chain" id="PRO_5006133184" description="Carbohydrate-binding domain-containing protein" evidence="2">
    <location>
        <begin position="26"/>
        <end position="327"/>
    </location>
</feature>
<feature type="compositionally biased region" description="Pro residues" evidence="1">
    <location>
        <begin position="93"/>
        <end position="102"/>
    </location>
</feature>
<proteinExistence type="predicted"/>
<evidence type="ECO:0000256" key="1">
    <source>
        <dbReference type="SAM" id="MobiDB-lite"/>
    </source>
</evidence>
<dbReference type="Pfam" id="PF06452">
    <property type="entry name" value="CBM9_1"/>
    <property type="match status" value="1"/>
</dbReference>
<organism evidence="4 5">
    <name type="scientific">Levilinea saccharolytica</name>
    <dbReference type="NCBI Taxonomy" id="229921"/>
    <lineage>
        <taxon>Bacteria</taxon>
        <taxon>Bacillati</taxon>
        <taxon>Chloroflexota</taxon>
        <taxon>Anaerolineae</taxon>
        <taxon>Anaerolineales</taxon>
        <taxon>Anaerolineaceae</taxon>
        <taxon>Levilinea</taxon>
    </lineage>
</organism>
<dbReference type="SUPFAM" id="SSF49344">
    <property type="entry name" value="CBD9-like"/>
    <property type="match status" value="1"/>
</dbReference>
<dbReference type="PROSITE" id="PS51257">
    <property type="entry name" value="PROKAR_LIPOPROTEIN"/>
    <property type="match status" value="1"/>
</dbReference>
<dbReference type="EMBL" id="LGCM01000028">
    <property type="protein sequence ID" value="KPL84887.1"/>
    <property type="molecule type" value="Genomic_DNA"/>
</dbReference>
<dbReference type="Proteomes" id="UP000050501">
    <property type="component" value="Unassembled WGS sequence"/>
</dbReference>
<name>A0A0P6XR28_9CHLR</name>
<dbReference type="GO" id="GO:0030246">
    <property type="term" value="F:carbohydrate binding"/>
    <property type="evidence" value="ECO:0007669"/>
    <property type="project" value="InterPro"/>
</dbReference>
<feature type="domain" description="Carbohydrate-binding" evidence="3">
    <location>
        <begin position="134"/>
        <end position="327"/>
    </location>
</feature>
<feature type="region of interest" description="Disordered" evidence="1">
    <location>
        <begin position="87"/>
        <end position="110"/>
    </location>
</feature>
<evidence type="ECO:0000313" key="4">
    <source>
        <dbReference type="EMBL" id="KPL84887.1"/>
    </source>
</evidence>
<dbReference type="Gene3D" id="2.60.40.1190">
    <property type="match status" value="1"/>
</dbReference>
<dbReference type="STRING" id="229921.ADN01_07390"/>
<keyword evidence="5" id="KW-1185">Reference proteome</keyword>
<sequence>MKPRLKKALLLAAAGVLLGCNLPFAGLKPGANEPAPNLTMTALFGSGILGSLTPAAPVEFPTLVLTEEEELLVVTPTVTMVPLTATPELAATPTPPGLPTAPPTLTSGPATATLAGRPGGAFSAAYFASPPTLDGNWDEWPGKTYAAAAVVYGQRETSADLESSFRVGWDYQYLYVAAKVRDDRYAQNASGADLYKGDSLEILLDSNLWDDFGSAQLSGDDFQLGISPGRGGLDGPREAYLWFPSGLAGGQSKVKIGAVAFEDGYRVEAAVPWSVFGVTPGPGVKVGFAFSVSDNDNVDQNVQQTMVSSAAGRKLTNPTTWGVLTLQ</sequence>
<accession>A0A0P6XR28</accession>
<evidence type="ECO:0000313" key="5">
    <source>
        <dbReference type="Proteomes" id="UP000050501"/>
    </source>
</evidence>
<evidence type="ECO:0000259" key="3">
    <source>
        <dbReference type="Pfam" id="PF06452"/>
    </source>
</evidence>
<comment type="caution">
    <text evidence="4">The sequence shown here is derived from an EMBL/GenBank/DDBJ whole genome shotgun (WGS) entry which is preliminary data.</text>
</comment>
<feature type="signal peptide" evidence="2">
    <location>
        <begin position="1"/>
        <end position="25"/>
    </location>
</feature>
<gene>
    <name evidence="4" type="ORF">ADN01_07390</name>
</gene>